<dbReference type="PANTHER" id="PTHR33240:SF17">
    <property type="entry name" value="EUKARYOTIC PEPTIDE CHAIN RELEASE FACTOR GTP-BINDING SUBUNIT-LIKE"/>
    <property type="match status" value="1"/>
</dbReference>
<dbReference type="OrthoDB" id="1740536at2759"/>
<accession>A0A9Q1K2X5</accession>
<proteinExistence type="predicted"/>
<reference evidence="2" key="1">
    <citation type="submission" date="2022-04" db="EMBL/GenBank/DDBJ databases">
        <title>Carnegiea gigantea Genome sequencing and assembly v2.</title>
        <authorList>
            <person name="Copetti D."/>
            <person name="Sanderson M.J."/>
            <person name="Burquez A."/>
            <person name="Wojciechowski M.F."/>
        </authorList>
    </citation>
    <scope>NUCLEOTIDE SEQUENCE</scope>
    <source>
        <strain evidence="2">SGP5-SGP5p</strain>
        <tissue evidence="2">Aerial part</tissue>
    </source>
</reference>
<gene>
    <name evidence="2" type="ORF">Cgig2_001074</name>
</gene>
<dbReference type="AlphaFoldDB" id="A0A9Q1K2X5"/>
<keyword evidence="3" id="KW-1185">Reference proteome</keyword>
<sequence length="636" mass="69727">MEVAGSAKPVHEEEPSGRPEGMPPLHPVERSYQVARSDRSDRLLDGWQGGRATVDPIALSARGKTAVLATASTHYATHSKRTAWLEEHEGHLMLRQPPPMTAPPRPQNAQKYCELHEQNGHTTTKCRELKKALHELADKGQIDQFLKRGPRFLRQEQTIAPPPPRDEECSTEVVATIAGGYVEEITRTALKAQLRSAQQEVNPTGMIRLPVRFGDKSKFKSLEADFLVVDVPTAYNVIIGWPTLHRVKAEVKATMNKRGWGLHVGLSAVLTTSLLRHTSLSFQRIGGLVLSNFTLRRRGDKFHLLGIAALHSSLFAFVHKAQALKYQSSENSPARVSKTLRGRPSGLVDSPAPWPGLHQSWPSPADAASLFHSPLGPPGASHNAFGTGKRVPPAAGTLRRLHPLGKDLSHCHLLLGHLWGVRSPRGGQVPGLDYVLDQRKSNIGVRLDKASRRPRGERGGAAGNWGRSSCGFGDSGVPRPSRGPVPGRPTSRQASRRSADPLFPQWRGGGGPSLIRLLLGRLLLTDRQTHDRPLPAGYKGWRLQEGVLSQSQRKTKGGKASKGHIPYLFGLLGNKKLPLFLSLTLDSGRHLFRSGVPGLEHLSKRLSTLSDILKDKKAGRNEKQVVRKKLQSKEPV</sequence>
<protein>
    <submittedName>
        <fullName evidence="2">Uncharacterized protein</fullName>
    </submittedName>
</protein>
<evidence type="ECO:0000256" key="1">
    <source>
        <dbReference type="SAM" id="MobiDB-lite"/>
    </source>
</evidence>
<dbReference type="EMBL" id="JAKOGI010000414">
    <property type="protein sequence ID" value="KAJ8435422.1"/>
    <property type="molecule type" value="Genomic_DNA"/>
</dbReference>
<dbReference type="Proteomes" id="UP001153076">
    <property type="component" value="Unassembled WGS sequence"/>
</dbReference>
<comment type="caution">
    <text evidence="2">The sequence shown here is derived from an EMBL/GenBank/DDBJ whole genome shotgun (WGS) entry which is preliminary data.</text>
</comment>
<organism evidence="2 3">
    <name type="scientific">Carnegiea gigantea</name>
    <dbReference type="NCBI Taxonomy" id="171969"/>
    <lineage>
        <taxon>Eukaryota</taxon>
        <taxon>Viridiplantae</taxon>
        <taxon>Streptophyta</taxon>
        <taxon>Embryophyta</taxon>
        <taxon>Tracheophyta</taxon>
        <taxon>Spermatophyta</taxon>
        <taxon>Magnoliopsida</taxon>
        <taxon>eudicotyledons</taxon>
        <taxon>Gunneridae</taxon>
        <taxon>Pentapetalae</taxon>
        <taxon>Caryophyllales</taxon>
        <taxon>Cactineae</taxon>
        <taxon>Cactaceae</taxon>
        <taxon>Cactoideae</taxon>
        <taxon>Echinocereeae</taxon>
        <taxon>Carnegiea</taxon>
    </lineage>
</organism>
<feature type="region of interest" description="Disordered" evidence="1">
    <location>
        <begin position="445"/>
        <end position="507"/>
    </location>
</feature>
<feature type="region of interest" description="Disordered" evidence="1">
    <location>
        <begin position="1"/>
        <end position="37"/>
    </location>
</feature>
<evidence type="ECO:0000313" key="2">
    <source>
        <dbReference type="EMBL" id="KAJ8435422.1"/>
    </source>
</evidence>
<feature type="compositionally biased region" description="Basic and acidic residues" evidence="1">
    <location>
        <begin position="445"/>
        <end position="458"/>
    </location>
</feature>
<dbReference type="PANTHER" id="PTHR33240">
    <property type="entry name" value="OS08G0508500 PROTEIN"/>
    <property type="match status" value="1"/>
</dbReference>
<name>A0A9Q1K2X5_9CARY</name>
<evidence type="ECO:0000313" key="3">
    <source>
        <dbReference type="Proteomes" id="UP001153076"/>
    </source>
</evidence>